<dbReference type="AlphaFoldDB" id="A0A645JH54"/>
<evidence type="ECO:0000313" key="1">
    <source>
        <dbReference type="EMBL" id="MPN62440.1"/>
    </source>
</evidence>
<gene>
    <name evidence="1" type="ORF">SDC9_210188</name>
</gene>
<accession>A0A645JH54</accession>
<comment type="caution">
    <text evidence="1">The sequence shown here is derived from an EMBL/GenBank/DDBJ whole genome shotgun (WGS) entry which is preliminary data.</text>
</comment>
<sequence>MFLDKYSGITNVVAVGNKTIVTPDKTPGIDKGNIILENTCFGLAPKSRADSIYDLSIFINVVYIGIIINGKYTYTIPIIAAKSYAKKSIASIPNHPNILFNGPCISNI</sequence>
<protein>
    <submittedName>
        <fullName evidence="1">Uncharacterized protein</fullName>
    </submittedName>
</protein>
<name>A0A645JH54_9ZZZZ</name>
<organism evidence="1">
    <name type="scientific">bioreactor metagenome</name>
    <dbReference type="NCBI Taxonomy" id="1076179"/>
    <lineage>
        <taxon>unclassified sequences</taxon>
        <taxon>metagenomes</taxon>
        <taxon>ecological metagenomes</taxon>
    </lineage>
</organism>
<proteinExistence type="predicted"/>
<reference evidence="1" key="1">
    <citation type="submission" date="2019-08" db="EMBL/GenBank/DDBJ databases">
        <authorList>
            <person name="Kucharzyk K."/>
            <person name="Murdoch R.W."/>
            <person name="Higgins S."/>
            <person name="Loffler F."/>
        </authorList>
    </citation>
    <scope>NUCLEOTIDE SEQUENCE</scope>
</reference>
<dbReference type="EMBL" id="VSSQ01140443">
    <property type="protein sequence ID" value="MPN62440.1"/>
    <property type="molecule type" value="Genomic_DNA"/>
</dbReference>